<keyword evidence="4 6" id="KW-1133">Transmembrane helix</keyword>
<evidence type="ECO:0000256" key="2">
    <source>
        <dbReference type="ARBA" id="ARBA00005982"/>
    </source>
</evidence>
<evidence type="ECO:0000256" key="6">
    <source>
        <dbReference type="SAM" id="Phobius"/>
    </source>
</evidence>
<feature type="transmembrane region" description="Helical" evidence="6">
    <location>
        <begin position="394"/>
        <end position="418"/>
    </location>
</feature>
<feature type="transmembrane region" description="Helical" evidence="6">
    <location>
        <begin position="140"/>
        <end position="161"/>
    </location>
</feature>
<dbReference type="Pfam" id="PF00854">
    <property type="entry name" value="PTR2"/>
    <property type="match status" value="1"/>
</dbReference>
<keyword evidence="5 6" id="KW-0472">Membrane</keyword>
<evidence type="ECO:0000256" key="5">
    <source>
        <dbReference type="ARBA" id="ARBA00023136"/>
    </source>
</evidence>
<sequence length="461" mass="51373">MVEVNEVSSGIEGHYDWRGQKADPKKHGGARAASVACVVEVLENMVFLSNATNFVAYFITSMHYPIAEAANMGIILLTVQAHDTRLQPALHERPSHSQAAVLFSGLYAIATGVGGIKAALPAHGADQIDHSNQRSISSFFNWFFFSLCTGGLLASTVMIWIEENRGFPIFRFKRPDGSPITRIFKVFASASRNRKLSSQSMLMNDEVDGSSHKKFRFLDKALSDDTISAVQVKDTKTFLGLLPIFGSTIMMNCCLAQLQTFSVEQGSIMNRKLNKFQIPTQSLTVFPLVVMLASIPIFEHVASTFKNNISENRYIFKPLKRIGLGLALASASMAVAAFVEFKRREAAQNGHTLSVFWLGWQYLLLGVSDMFTLEGMFEFFYSEAPDSMRSICTALSWCSTSMGFFLSSVLVSITNSVTGKLGHEWLGGPNLNHNRLDLFYTILCILNFLNLLNYIYWDKKY</sequence>
<feature type="transmembrane region" description="Helical" evidence="6">
    <location>
        <begin position="319"/>
        <end position="339"/>
    </location>
</feature>
<dbReference type="SUPFAM" id="SSF103473">
    <property type="entry name" value="MFS general substrate transporter"/>
    <property type="match status" value="1"/>
</dbReference>
<dbReference type="AlphaFoldDB" id="A0AAV1SDS2"/>
<keyword evidence="3 6" id="KW-0812">Transmembrane</keyword>
<evidence type="ECO:0000256" key="1">
    <source>
        <dbReference type="ARBA" id="ARBA00004141"/>
    </source>
</evidence>
<evidence type="ECO:0000256" key="4">
    <source>
        <dbReference type="ARBA" id="ARBA00022989"/>
    </source>
</evidence>
<dbReference type="GO" id="GO:0016020">
    <property type="term" value="C:membrane"/>
    <property type="evidence" value="ECO:0007669"/>
    <property type="project" value="UniProtKB-SubCell"/>
</dbReference>
<accession>A0AAV1SDS2</accession>
<keyword evidence="8" id="KW-1185">Reference proteome</keyword>
<dbReference type="GO" id="GO:0022857">
    <property type="term" value="F:transmembrane transporter activity"/>
    <property type="evidence" value="ECO:0007669"/>
    <property type="project" value="InterPro"/>
</dbReference>
<proteinExistence type="inferred from homology"/>
<comment type="caution">
    <text evidence="7">The sequence shown here is derived from an EMBL/GenBank/DDBJ whole genome shotgun (WGS) entry which is preliminary data.</text>
</comment>
<feature type="transmembrane region" description="Helical" evidence="6">
    <location>
        <begin position="438"/>
        <end position="457"/>
    </location>
</feature>
<evidence type="ECO:0000313" key="8">
    <source>
        <dbReference type="Proteomes" id="UP001314170"/>
    </source>
</evidence>
<feature type="transmembrane region" description="Helical" evidence="6">
    <location>
        <begin position="359"/>
        <end position="382"/>
    </location>
</feature>
<gene>
    <name evidence="7" type="ORF">DCAF_LOCUS22136</name>
</gene>
<name>A0AAV1SDS2_9ROSI</name>
<dbReference type="InterPro" id="IPR000109">
    <property type="entry name" value="POT_fam"/>
</dbReference>
<dbReference type="Proteomes" id="UP001314170">
    <property type="component" value="Unassembled WGS sequence"/>
</dbReference>
<organism evidence="7 8">
    <name type="scientific">Dovyalis caffra</name>
    <dbReference type="NCBI Taxonomy" id="77055"/>
    <lineage>
        <taxon>Eukaryota</taxon>
        <taxon>Viridiplantae</taxon>
        <taxon>Streptophyta</taxon>
        <taxon>Embryophyta</taxon>
        <taxon>Tracheophyta</taxon>
        <taxon>Spermatophyta</taxon>
        <taxon>Magnoliopsida</taxon>
        <taxon>eudicotyledons</taxon>
        <taxon>Gunneridae</taxon>
        <taxon>Pentapetalae</taxon>
        <taxon>rosids</taxon>
        <taxon>fabids</taxon>
        <taxon>Malpighiales</taxon>
        <taxon>Salicaceae</taxon>
        <taxon>Flacourtieae</taxon>
        <taxon>Dovyalis</taxon>
    </lineage>
</organism>
<dbReference type="EMBL" id="CAWUPB010001173">
    <property type="protein sequence ID" value="CAK7349420.1"/>
    <property type="molecule type" value="Genomic_DNA"/>
</dbReference>
<protein>
    <recommendedName>
        <fullName evidence="9">NPF family transporter</fullName>
    </recommendedName>
</protein>
<feature type="transmembrane region" description="Helical" evidence="6">
    <location>
        <begin position="238"/>
        <end position="258"/>
    </location>
</feature>
<comment type="similarity">
    <text evidence="2">Belongs to the major facilitator superfamily. Proton-dependent oligopeptide transporter (POT/PTR) (TC 2.A.17) family.</text>
</comment>
<reference evidence="7 8" key="1">
    <citation type="submission" date="2024-01" db="EMBL/GenBank/DDBJ databases">
        <authorList>
            <person name="Waweru B."/>
        </authorList>
    </citation>
    <scope>NUCLEOTIDE SEQUENCE [LARGE SCALE GENOMIC DNA]</scope>
</reference>
<dbReference type="InterPro" id="IPR036259">
    <property type="entry name" value="MFS_trans_sf"/>
</dbReference>
<evidence type="ECO:0008006" key="9">
    <source>
        <dbReference type="Google" id="ProtNLM"/>
    </source>
</evidence>
<dbReference type="PANTHER" id="PTHR11654">
    <property type="entry name" value="OLIGOPEPTIDE TRANSPORTER-RELATED"/>
    <property type="match status" value="1"/>
</dbReference>
<feature type="transmembrane region" description="Helical" evidence="6">
    <location>
        <begin position="278"/>
        <end position="298"/>
    </location>
</feature>
<evidence type="ECO:0000313" key="7">
    <source>
        <dbReference type="EMBL" id="CAK7349420.1"/>
    </source>
</evidence>
<comment type="subcellular location">
    <subcellularLocation>
        <location evidence="1">Membrane</location>
        <topology evidence="1">Multi-pass membrane protein</topology>
    </subcellularLocation>
</comment>
<dbReference type="Gene3D" id="1.20.1250.20">
    <property type="entry name" value="MFS general substrate transporter like domains"/>
    <property type="match status" value="2"/>
</dbReference>
<evidence type="ECO:0000256" key="3">
    <source>
        <dbReference type="ARBA" id="ARBA00022692"/>
    </source>
</evidence>
<feature type="transmembrane region" description="Helical" evidence="6">
    <location>
        <begin position="54"/>
        <end position="79"/>
    </location>
</feature>
<feature type="transmembrane region" description="Helical" evidence="6">
    <location>
        <begin position="100"/>
        <end position="120"/>
    </location>
</feature>